<keyword evidence="1" id="KW-1133">Transmembrane helix</keyword>
<keyword evidence="3" id="KW-1185">Reference proteome</keyword>
<feature type="transmembrane region" description="Helical" evidence="1">
    <location>
        <begin position="120"/>
        <end position="142"/>
    </location>
</feature>
<evidence type="ECO:0000313" key="2">
    <source>
        <dbReference type="EMBL" id="CAB1130190.1"/>
    </source>
</evidence>
<protein>
    <submittedName>
        <fullName evidence="2">Uncharacterized protein</fullName>
    </submittedName>
</protein>
<evidence type="ECO:0000256" key="1">
    <source>
        <dbReference type="SAM" id="Phobius"/>
    </source>
</evidence>
<name>A0A6F8ZKA0_9FIRM</name>
<feature type="transmembrane region" description="Helical" evidence="1">
    <location>
        <begin position="162"/>
        <end position="187"/>
    </location>
</feature>
<evidence type="ECO:0000313" key="3">
    <source>
        <dbReference type="Proteomes" id="UP000503399"/>
    </source>
</evidence>
<feature type="transmembrane region" description="Helical" evidence="1">
    <location>
        <begin position="85"/>
        <end position="108"/>
    </location>
</feature>
<dbReference type="Proteomes" id="UP000503399">
    <property type="component" value="Chromosome"/>
</dbReference>
<reference evidence="2 3" key="1">
    <citation type="submission" date="2020-02" db="EMBL/GenBank/DDBJ databases">
        <authorList>
            <person name="Hogendoorn C."/>
        </authorList>
    </citation>
    <scope>NUCLEOTIDE SEQUENCE [LARGE SCALE GENOMIC DNA]</scope>
    <source>
        <strain evidence="2">R501</strain>
    </source>
</reference>
<dbReference type="EMBL" id="LR778114">
    <property type="protein sequence ID" value="CAB1130190.1"/>
    <property type="molecule type" value="Genomic_DNA"/>
</dbReference>
<accession>A0A6F8ZKA0</accession>
<sequence length="192" mass="20262">MPLGEWWRRYRPVHLSWHPRRWGAPRVHRWGGRAGPASGPWPVAINGAAATLIFRAVLATAAWAGAPPLNPELWLGTFFTADLPAAAVVGTVVMLAAGAGTAALYHALRPYLPEAPLAAGMRFGLGLWLVTGLIGFPVFAWLSPMVNNGLLLDPGAFGLGFGVLDAVILLLAYLVLGTALALGQALWMGAGR</sequence>
<organism evidence="2 3">
    <name type="scientific">Candidatus Hydrogenisulfobacillus filiaventi</name>
    <dbReference type="NCBI Taxonomy" id="2707344"/>
    <lineage>
        <taxon>Bacteria</taxon>
        <taxon>Bacillati</taxon>
        <taxon>Bacillota</taxon>
        <taxon>Clostridia</taxon>
        <taxon>Eubacteriales</taxon>
        <taxon>Clostridiales Family XVII. Incertae Sedis</taxon>
        <taxon>Candidatus Hydrogenisulfobacillus</taxon>
    </lineage>
</organism>
<dbReference type="AlphaFoldDB" id="A0A6F8ZKA0"/>
<gene>
    <name evidence="2" type="ORF">R50_2701</name>
</gene>
<keyword evidence="1" id="KW-0472">Membrane</keyword>
<feature type="transmembrane region" description="Helical" evidence="1">
    <location>
        <begin position="43"/>
        <end position="65"/>
    </location>
</feature>
<proteinExistence type="predicted"/>
<dbReference type="KEGG" id="hfv:R50_2701"/>
<keyword evidence="1" id="KW-0812">Transmembrane</keyword>